<dbReference type="GO" id="GO:0004467">
    <property type="term" value="F:long-chain fatty acid-CoA ligase activity"/>
    <property type="evidence" value="ECO:0007669"/>
    <property type="project" value="UniProtKB-EC"/>
</dbReference>
<protein>
    <submittedName>
        <fullName evidence="3">Long-chain-fatty-acid--CoA ligase</fullName>
        <ecNumber evidence="3">6.2.1.3</ecNumber>
    </submittedName>
</protein>
<dbReference type="InterPro" id="IPR045851">
    <property type="entry name" value="AMP-bd_C_sf"/>
</dbReference>
<dbReference type="PROSITE" id="PS00455">
    <property type="entry name" value="AMP_BINDING"/>
    <property type="match status" value="1"/>
</dbReference>
<dbReference type="InterPro" id="IPR042099">
    <property type="entry name" value="ANL_N_sf"/>
</dbReference>
<dbReference type="InterPro" id="IPR020845">
    <property type="entry name" value="AMP-binding_CS"/>
</dbReference>
<dbReference type="NCBIfam" id="NF004837">
    <property type="entry name" value="PRK06187.1"/>
    <property type="match status" value="1"/>
</dbReference>
<dbReference type="PANTHER" id="PTHR43767">
    <property type="entry name" value="LONG-CHAIN-FATTY-ACID--COA LIGASE"/>
    <property type="match status" value="1"/>
</dbReference>
<keyword evidence="4" id="KW-1185">Reference proteome</keyword>
<dbReference type="Proteomes" id="UP001148125">
    <property type="component" value="Unassembled WGS sequence"/>
</dbReference>
<dbReference type="Pfam" id="PF13193">
    <property type="entry name" value="AMP-binding_C"/>
    <property type="match status" value="1"/>
</dbReference>
<dbReference type="EMBL" id="JAOTPO010000001">
    <property type="protein sequence ID" value="MDE5412132.1"/>
    <property type="molecule type" value="Genomic_DNA"/>
</dbReference>
<dbReference type="SUPFAM" id="SSF56801">
    <property type="entry name" value="Acetyl-CoA synthetase-like"/>
    <property type="match status" value="1"/>
</dbReference>
<dbReference type="EC" id="6.2.1.3" evidence="3"/>
<reference evidence="3" key="1">
    <citation type="submission" date="2024-05" db="EMBL/GenBank/DDBJ databases">
        <title>Alkalihalobacillus sp. strain MEB203 novel alkaliphilic bacterium from Lonar Lake, India.</title>
        <authorList>
            <person name="Joshi A."/>
            <person name="Thite S."/>
            <person name="Mengade P."/>
        </authorList>
    </citation>
    <scope>NUCLEOTIDE SEQUENCE</scope>
    <source>
        <strain evidence="3">MEB 203</strain>
    </source>
</reference>
<evidence type="ECO:0000259" key="1">
    <source>
        <dbReference type="Pfam" id="PF00501"/>
    </source>
</evidence>
<gene>
    <name evidence="3" type="ORF">N7Z68_01870</name>
</gene>
<keyword evidence="3" id="KW-0436">Ligase</keyword>
<comment type="caution">
    <text evidence="3">The sequence shown here is derived from an EMBL/GenBank/DDBJ whole genome shotgun (WGS) entry which is preliminary data.</text>
</comment>
<evidence type="ECO:0000259" key="2">
    <source>
        <dbReference type="Pfam" id="PF13193"/>
    </source>
</evidence>
<name>A0ABT5V9J6_9BACI</name>
<accession>A0ABT5V9J6</accession>
<dbReference type="RefSeq" id="WP_275116753.1">
    <property type="nucleotide sequence ID" value="NZ_JAOTPO010000001.1"/>
</dbReference>
<evidence type="ECO:0000313" key="3">
    <source>
        <dbReference type="EMBL" id="MDE5412132.1"/>
    </source>
</evidence>
<organism evidence="3 4">
    <name type="scientific">Alkalihalobacterium chitinilyticum</name>
    <dbReference type="NCBI Taxonomy" id="2980103"/>
    <lineage>
        <taxon>Bacteria</taxon>
        <taxon>Bacillati</taxon>
        <taxon>Bacillota</taxon>
        <taxon>Bacilli</taxon>
        <taxon>Bacillales</taxon>
        <taxon>Bacillaceae</taxon>
        <taxon>Alkalihalobacterium</taxon>
    </lineage>
</organism>
<dbReference type="InterPro" id="IPR000873">
    <property type="entry name" value="AMP-dep_synth/lig_dom"/>
</dbReference>
<feature type="domain" description="AMP-dependent synthetase/ligase" evidence="1">
    <location>
        <begin position="10"/>
        <end position="369"/>
    </location>
</feature>
<dbReference type="Gene3D" id="3.30.300.30">
    <property type="match status" value="1"/>
</dbReference>
<dbReference type="InterPro" id="IPR025110">
    <property type="entry name" value="AMP-bd_C"/>
</dbReference>
<sequence length="510" mass="56563">MNITSNLALNARRHPDKVAITFQGREHTYKQFNETVNRFANGLASIGLKKGEKIALMMKNSDYFAISYFAAAKLGAVIVPINFRLVAREVNYILKQSDSVMVICEQELEGLINEAREGIVAIRDVIVTPRAASPENRSYENVLSESTADPDVEVVGTDDLHILYTSGTTGQPKGALFDHQRVFKVAFGTTGLLGLQSDDKLLHVAPLFHCAQLCLFLIPGLFLGATNVIEQDFHPVETLKTIEKHGITLFFGVPTMYNFFTQVPNADQLDLSSITRCGYGAAPMSPELVKKSIDLFKTDQFYNLCGLTEGGPTGIYLSPEDHKTKIGKSGKWPSLFTEVEVVNDSGEQVAVGEVGELILRGEAIMKEYYKKPEETANTLRDGWLYTGDLASVDEDGYISLVDRKKDMVISGGENVYSVEVEYALDEHPLIIESAVIGTPDPKWGELVTAVIVVKEGEQLEEVELRAFCRERLAGYKVPKKFLFTDQLPRNASGKIQKFKLREQYTGDLVN</sequence>
<proteinExistence type="predicted"/>
<dbReference type="Pfam" id="PF00501">
    <property type="entry name" value="AMP-binding"/>
    <property type="match status" value="1"/>
</dbReference>
<dbReference type="InterPro" id="IPR050237">
    <property type="entry name" value="ATP-dep_AMP-bd_enzyme"/>
</dbReference>
<dbReference type="Gene3D" id="3.40.50.12780">
    <property type="entry name" value="N-terminal domain of ligase-like"/>
    <property type="match status" value="1"/>
</dbReference>
<evidence type="ECO:0000313" key="4">
    <source>
        <dbReference type="Proteomes" id="UP001148125"/>
    </source>
</evidence>
<dbReference type="PANTHER" id="PTHR43767:SF1">
    <property type="entry name" value="NONRIBOSOMAL PEPTIDE SYNTHASE PES1 (EUROFUNG)-RELATED"/>
    <property type="match status" value="1"/>
</dbReference>
<feature type="domain" description="AMP-binding enzyme C-terminal" evidence="2">
    <location>
        <begin position="419"/>
        <end position="494"/>
    </location>
</feature>
<dbReference type="CDD" id="cd17631">
    <property type="entry name" value="FACL_FadD13-like"/>
    <property type="match status" value="1"/>
</dbReference>